<dbReference type="AlphaFoldDB" id="A0AAV4BWR5"/>
<feature type="region of interest" description="Disordered" evidence="1">
    <location>
        <begin position="22"/>
        <end position="73"/>
    </location>
</feature>
<keyword evidence="3" id="KW-1185">Reference proteome</keyword>
<comment type="caution">
    <text evidence="2">The sequence shown here is derived from an EMBL/GenBank/DDBJ whole genome shotgun (WGS) entry which is preliminary data.</text>
</comment>
<dbReference type="Proteomes" id="UP000735302">
    <property type="component" value="Unassembled WGS sequence"/>
</dbReference>
<accession>A0AAV4BWR5</accession>
<name>A0AAV4BWR5_9GAST</name>
<dbReference type="EMBL" id="BLXT01005511">
    <property type="protein sequence ID" value="GFO23551.1"/>
    <property type="molecule type" value="Genomic_DNA"/>
</dbReference>
<evidence type="ECO:0000256" key="1">
    <source>
        <dbReference type="SAM" id="MobiDB-lite"/>
    </source>
</evidence>
<proteinExistence type="predicted"/>
<sequence>MFELGREWGQGESELWEWVQRRERGRERGQGSKQGREWDEGELGLSSSTGRIGSQGGRGRSRNPGGSDGGSGD</sequence>
<feature type="compositionally biased region" description="Basic and acidic residues" evidence="1">
    <location>
        <begin position="22"/>
        <end position="38"/>
    </location>
</feature>
<evidence type="ECO:0000313" key="3">
    <source>
        <dbReference type="Proteomes" id="UP000735302"/>
    </source>
</evidence>
<reference evidence="2 3" key="1">
    <citation type="journal article" date="2021" name="Elife">
        <title>Chloroplast acquisition without the gene transfer in kleptoplastic sea slugs, Plakobranchus ocellatus.</title>
        <authorList>
            <person name="Maeda T."/>
            <person name="Takahashi S."/>
            <person name="Yoshida T."/>
            <person name="Shimamura S."/>
            <person name="Takaki Y."/>
            <person name="Nagai Y."/>
            <person name="Toyoda A."/>
            <person name="Suzuki Y."/>
            <person name="Arimoto A."/>
            <person name="Ishii H."/>
            <person name="Satoh N."/>
            <person name="Nishiyama T."/>
            <person name="Hasebe M."/>
            <person name="Maruyama T."/>
            <person name="Minagawa J."/>
            <person name="Obokata J."/>
            <person name="Shigenobu S."/>
        </authorList>
    </citation>
    <scope>NUCLEOTIDE SEQUENCE [LARGE SCALE GENOMIC DNA]</scope>
</reference>
<gene>
    <name evidence="2" type="ORF">PoB_005005600</name>
</gene>
<protein>
    <submittedName>
        <fullName evidence="2">Uncharacterized protein</fullName>
    </submittedName>
</protein>
<evidence type="ECO:0000313" key="2">
    <source>
        <dbReference type="EMBL" id="GFO23551.1"/>
    </source>
</evidence>
<organism evidence="2 3">
    <name type="scientific">Plakobranchus ocellatus</name>
    <dbReference type="NCBI Taxonomy" id="259542"/>
    <lineage>
        <taxon>Eukaryota</taxon>
        <taxon>Metazoa</taxon>
        <taxon>Spiralia</taxon>
        <taxon>Lophotrochozoa</taxon>
        <taxon>Mollusca</taxon>
        <taxon>Gastropoda</taxon>
        <taxon>Heterobranchia</taxon>
        <taxon>Euthyneura</taxon>
        <taxon>Panpulmonata</taxon>
        <taxon>Sacoglossa</taxon>
        <taxon>Placobranchoidea</taxon>
        <taxon>Plakobranchidae</taxon>
        <taxon>Plakobranchus</taxon>
    </lineage>
</organism>